<dbReference type="InterPro" id="IPR017930">
    <property type="entry name" value="Myb_dom"/>
</dbReference>
<evidence type="ECO:0000313" key="8">
    <source>
        <dbReference type="EMBL" id="KAK8843640.1"/>
    </source>
</evidence>
<feature type="compositionally biased region" description="Low complexity" evidence="5">
    <location>
        <begin position="46"/>
        <end position="66"/>
    </location>
</feature>
<dbReference type="Gene3D" id="1.10.10.60">
    <property type="entry name" value="Homeodomain-like"/>
    <property type="match status" value="2"/>
</dbReference>
<dbReference type="InterPro" id="IPR001005">
    <property type="entry name" value="SANT/Myb"/>
</dbReference>
<feature type="region of interest" description="Disordered" evidence="5">
    <location>
        <begin position="46"/>
        <end position="74"/>
    </location>
</feature>
<dbReference type="PANTHER" id="PTHR46621">
    <property type="entry name" value="SNRNA-ACTIVATING PROTEIN COMPLEX SUBUNIT 4"/>
    <property type="match status" value="1"/>
</dbReference>
<keyword evidence="2" id="KW-0238">DNA-binding</keyword>
<dbReference type="PROSITE" id="PS50090">
    <property type="entry name" value="MYB_LIKE"/>
    <property type="match status" value="2"/>
</dbReference>
<keyword evidence="4" id="KW-0539">Nucleus</keyword>
<keyword evidence="1" id="KW-0805">Transcription regulation</keyword>
<comment type="caution">
    <text evidence="8">The sequence shown here is derived from an EMBL/GenBank/DDBJ whole genome shotgun (WGS) entry which is preliminary data.</text>
</comment>
<dbReference type="Proteomes" id="UP001470230">
    <property type="component" value="Unassembled WGS sequence"/>
</dbReference>
<dbReference type="PANTHER" id="PTHR46621:SF1">
    <property type="entry name" value="SNRNA-ACTIVATING PROTEIN COMPLEX SUBUNIT 4"/>
    <property type="match status" value="1"/>
</dbReference>
<evidence type="ECO:0008006" key="10">
    <source>
        <dbReference type="Google" id="ProtNLM"/>
    </source>
</evidence>
<keyword evidence="3" id="KW-0804">Transcription</keyword>
<evidence type="ECO:0000256" key="1">
    <source>
        <dbReference type="ARBA" id="ARBA00023015"/>
    </source>
</evidence>
<evidence type="ECO:0000259" key="6">
    <source>
        <dbReference type="PROSITE" id="PS50090"/>
    </source>
</evidence>
<accession>A0ABR2HC88</accession>
<evidence type="ECO:0000256" key="4">
    <source>
        <dbReference type="ARBA" id="ARBA00023242"/>
    </source>
</evidence>
<dbReference type="CDD" id="cd00167">
    <property type="entry name" value="SANT"/>
    <property type="match status" value="2"/>
</dbReference>
<feature type="domain" description="HTH myb-type" evidence="7">
    <location>
        <begin position="76"/>
        <end position="131"/>
    </location>
</feature>
<evidence type="ECO:0000256" key="5">
    <source>
        <dbReference type="SAM" id="MobiDB-lite"/>
    </source>
</evidence>
<gene>
    <name evidence="8" type="ORF">M9Y10_024702</name>
</gene>
<name>A0ABR2HC88_9EUKA</name>
<dbReference type="SUPFAM" id="SSF46689">
    <property type="entry name" value="Homeodomain-like"/>
    <property type="match status" value="1"/>
</dbReference>
<protein>
    <recommendedName>
        <fullName evidence="10">Myb-like DNA-binding domain containing protein</fullName>
    </recommendedName>
</protein>
<dbReference type="PROSITE" id="PS51294">
    <property type="entry name" value="HTH_MYB"/>
    <property type="match status" value="2"/>
</dbReference>
<dbReference type="Pfam" id="PF00249">
    <property type="entry name" value="Myb_DNA-binding"/>
    <property type="match status" value="2"/>
</dbReference>
<feature type="domain" description="Myb-like" evidence="6">
    <location>
        <begin position="128"/>
        <end position="178"/>
    </location>
</feature>
<evidence type="ECO:0000259" key="7">
    <source>
        <dbReference type="PROSITE" id="PS51294"/>
    </source>
</evidence>
<reference evidence="8 9" key="1">
    <citation type="submission" date="2024-04" db="EMBL/GenBank/DDBJ databases">
        <title>Tritrichomonas musculus Genome.</title>
        <authorList>
            <person name="Alves-Ferreira E."/>
            <person name="Grigg M."/>
            <person name="Lorenzi H."/>
            <person name="Galac M."/>
        </authorList>
    </citation>
    <scope>NUCLEOTIDE SEQUENCE [LARGE SCALE GENOMIC DNA]</scope>
    <source>
        <strain evidence="8 9">EAF2021</strain>
    </source>
</reference>
<proteinExistence type="predicted"/>
<dbReference type="InterPro" id="IPR051575">
    <property type="entry name" value="Myb-like_DNA-bd"/>
</dbReference>
<evidence type="ECO:0000313" key="9">
    <source>
        <dbReference type="Proteomes" id="UP001470230"/>
    </source>
</evidence>
<organism evidence="8 9">
    <name type="scientific">Tritrichomonas musculus</name>
    <dbReference type="NCBI Taxonomy" id="1915356"/>
    <lineage>
        <taxon>Eukaryota</taxon>
        <taxon>Metamonada</taxon>
        <taxon>Parabasalia</taxon>
        <taxon>Tritrichomonadida</taxon>
        <taxon>Tritrichomonadidae</taxon>
        <taxon>Tritrichomonas</taxon>
    </lineage>
</organism>
<sequence>MIPDNFHISNLPYCYPEGNSIDDDLMAIFEDELNNSQAKYQSNLPIRISSPIPSPPAASNQSQYSADEYKNEAQKSSNLKRNFFTKDEDHLLTRAAIKYKQSSWNKIAQCVPGKTPKQCRDRWTNYLQPSLNFEPWSSQEDQLLISLVNKYGTHWTRMKKHFPNRSTNSMKNRWYKLIKNQEKAINSKKMMDYKANRFWDNQFVNNYYMNECTNNNISNNNNFIGNNSNYNLNYYSNIVNPSPNLQIQNSKNINNNIQNNQTEEIKSLNKLKSKNDISGNSRNIKTNKKKNINNQTESNLFHPNGNDMPLFDFDEINW</sequence>
<dbReference type="SMART" id="SM00717">
    <property type="entry name" value="SANT"/>
    <property type="match status" value="2"/>
</dbReference>
<feature type="domain" description="Myb-like" evidence="6">
    <location>
        <begin position="76"/>
        <end position="127"/>
    </location>
</feature>
<keyword evidence="9" id="KW-1185">Reference proteome</keyword>
<dbReference type="EMBL" id="JAPFFF010000034">
    <property type="protein sequence ID" value="KAK8843640.1"/>
    <property type="molecule type" value="Genomic_DNA"/>
</dbReference>
<feature type="domain" description="HTH myb-type" evidence="7">
    <location>
        <begin position="135"/>
        <end position="182"/>
    </location>
</feature>
<evidence type="ECO:0000256" key="3">
    <source>
        <dbReference type="ARBA" id="ARBA00023163"/>
    </source>
</evidence>
<evidence type="ECO:0000256" key="2">
    <source>
        <dbReference type="ARBA" id="ARBA00023125"/>
    </source>
</evidence>
<dbReference type="InterPro" id="IPR009057">
    <property type="entry name" value="Homeodomain-like_sf"/>
</dbReference>